<protein>
    <recommendedName>
        <fullName evidence="4">2-dehydropantoate 2-reductase</fullName>
        <ecNumber evidence="4">1.1.1.169</ecNumber>
    </recommendedName>
    <alternativeName>
        <fullName evidence="4">Ketopantoate reductase</fullName>
    </alternativeName>
</protein>
<evidence type="ECO:0000313" key="7">
    <source>
        <dbReference type="EMBL" id="AGF72088.1"/>
    </source>
</evidence>
<dbReference type="InterPro" id="IPR008927">
    <property type="entry name" value="6-PGluconate_DH-like_C_sf"/>
</dbReference>
<keyword evidence="3 4" id="KW-0560">Oxidoreductase</keyword>
<dbReference type="InterPro" id="IPR013752">
    <property type="entry name" value="KPA_reductase"/>
</dbReference>
<organism evidence="7 8">
    <name type="scientific">Corynebacterium halotolerans YIM 70093 = DSM 44683</name>
    <dbReference type="NCBI Taxonomy" id="1121362"/>
    <lineage>
        <taxon>Bacteria</taxon>
        <taxon>Bacillati</taxon>
        <taxon>Actinomycetota</taxon>
        <taxon>Actinomycetes</taxon>
        <taxon>Mycobacteriales</taxon>
        <taxon>Corynebacteriaceae</taxon>
        <taxon>Corynebacterium</taxon>
    </lineage>
</organism>
<evidence type="ECO:0000256" key="3">
    <source>
        <dbReference type="ARBA" id="ARBA00023002"/>
    </source>
</evidence>
<evidence type="ECO:0000256" key="2">
    <source>
        <dbReference type="ARBA" id="ARBA00022857"/>
    </source>
</evidence>
<dbReference type="InterPro" id="IPR013328">
    <property type="entry name" value="6PGD_dom2"/>
</dbReference>
<dbReference type="HOGENOM" id="CLU_031468_6_1_11"/>
<dbReference type="InterPro" id="IPR036291">
    <property type="entry name" value="NAD(P)-bd_dom_sf"/>
</dbReference>
<comment type="pathway">
    <text evidence="4">Cofactor biosynthesis; (R)-pantothenate biosynthesis; (R)-pantoate from 3-methyl-2-oxobutanoate: step 2/2.</text>
</comment>
<evidence type="ECO:0000259" key="5">
    <source>
        <dbReference type="Pfam" id="PF02558"/>
    </source>
</evidence>
<feature type="domain" description="Ketopantoate reductase N-terminal" evidence="5">
    <location>
        <begin position="3"/>
        <end position="147"/>
    </location>
</feature>
<dbReference type="InterPro" id="IPR013332">
    <property type="entry name" value="KPR_N"/>
</dbReference>
<proteinExistence type="inferred from homology"/>
<comment type="function">
    <text evidence="4">Catalyzes the NADPH-dependent reduction of ketopantoate into pantoic acid.</text>
</comment>
<keyword evidence="2 4" id="KW-0521">NADP</keyword>
<evidence type="ECO:0000259" key="6">
    <source>
        <dbReference type="Pfam" id="PF08546"/>
    </source>
</evidence>
<dbReference type="STRING" id="1121362.A605_05410"/>
<dbReference type="KEGG" id="chn:A605_05410"/>
<dbReference type="GO" id="GO:0015940">
    <property type="term" value="P:pantothenate biosynthetic process"/>
    <property type="evidence" value="ECO:0007669"/>
    <property type="project" value="UniProtKB-UniPathway"/>
</dbReference>
<comment type="catalytic activity">
    <reaction evidence="4">
        <text>(R)-pantoate + NADP(+) = 2-dehydropantoate + NADPH + H(+)</text>
        <dbReference type="Rhea" id="RHEA:16233"/>
        <dbReference type="ChEBI" id="CHEBI:11561"/>
        <dbReference type="ChEBI" id="CHEBI:15378"/>
        <dbReference type="ChEBI" id="CHEBI:15980"/>
        <dbReference type="ChEBI" id="CHEBI:57783"/>
        <dbReference type="ChEBI" id="CHEBI:58349"/>
        <dbReference type="EC" id="1.1.1.169"/>
    </reaction>
</comment>
<dbReference type="RefSeq" id="WP_015400507.1">
    <property type="nucleotide sequence ID" value="NC_020302.1"/>
</dbReference>
<reference evidence="7 8" key="1">
    <citation type="journal article" date="2012" name="Stand. Genomic Sci.">
        <title>Genome sequence of the halotolerant bacterium Corynebacterium halotolerans type strain YIM 70093(T) (= DSM 44683(T)).</title>
        <authorList>
            <person name="Ruckert C."/>
            <person name="Albersmeier A."/>
            <person name="Al-Dilaimi A."/>
            <person name="Niehaus K."/>
            <person name="Szczepanowski R."/>
            <person name="Kalinowski J."/>
        </authorList>
    </citation>
    <scope>NUCLEOTIDE SEQUENCE [LARGE SCALE GENOMIC DNA]</scope>
    <source>
        <strain evidence="7">YIM 70093</strain>
    </source>
</reference>
<dbReference type="UniPathway" id="UPA00028">
    <property type="reaction ID" value="UER00004"/>
</dbReference>
<dbReference type="AlphaFoldDB" id="M1NL19"/>
<sequence length="292" mass="30233">MRIAFIGAGAVGGWFGGRLAAAGHDVVFVARGATLDALITEGLRLNDEPPLKVTAVGSLAEVGDCDVVFLTVKATGGTNVGELLSGAPGHALVAVTQNAVEVPTRVAEVVGRGRTLPGVVRGFFHHTGPGRVEFHGGPISYTFGTFDGRADATVDELAAALNEAGIEATVHPDIWAEVWEKAMFVTCFGGLGAWTGRPLGHLRTVERTRLEALMREVHAVARADGVPLADHAVARTMAFADRMPAEATSSMQRDLAAGDPGELDAQVGAVCRIGAAHGVDTPLHSGLLRALG</sequence>
<dbReference type="PANTHER" id="PTHR21708">
    <property type="entry name" value="PROBABLE 2-DEHYDROPANTOATE 2-REDUCTASE"/>
    <property type="match status" value="1"/>
</dbReference>
<keyword evidence="8" id="KW-1185">Reference proteome</keyword>
<dbReference type="EC" id="1.1.1.169" evidence="4"/>
<evidence type="ECO:0000313" key="8">
    <source>
        <dbReference type="Proteomes" id="UP000011723"/>
    </source>
</evidence>
<dbReference type="SUPFAM" id="SSF51735">
    <property type="entry name" value="NAD(P)-binding Rossmann-fold domains"/>
    <property type="match status" value="1"/>
</dbReference>
<dbReference type="NCBIfam" id="TIGR00745">
    <property type="entry name" value="apbA_panE"/>
    <property type="match status" value="1"/>
</dbReference>
<dbReference type="NCBIfam" id="NF005091">
    <property type="entry name" value="PRK06522.2-2"/>
    <property type="match status" value="1"/>
</dbReference>
<dbReference type="PATRIC" id="fig|1121362.3.peg.1088"/>
<dbReference type="OrthoDB" id="9796561at2"/>
<dbReference type="GO" id="GO:0008677">
    <property type="term" value="F:2-dehydropantoate 2-reductase activity"/>
    <property type="evidence" value="ECO:0007669"/>
    <property type="project" value="UniProtKB-EC"/>
</dbReference>
<name>M1NL19_9CORY</name>
<dbReference type="GO" id="GO:0005737">
    <property type="term" value="C:cytoplasm"/>
    <property type="evidence" value="ECO:0007669"/>
    <property type="project" value="TreeGrafter"/>
</dbReference>
<accession>M1NL19</accession>
<evidence type="ECO:0000256" key="4">
    <source>
        <dbReference type="RuleBase" id="RU362068"/>
    </source>
</evidence>
<dbReference type="Gene3D" id="3.40.50.720">
    <property type="entry name" value="NAD(P)-binding Rossmann-like Domain"/>
    <property type="match status" value="1"/>
</dbReference>
<dbReference type="Gene3D" id="1.10.1040.10">
    <property type="entry name" value="N-(1-d-carboxylethyl)-l-norvaline Dehydrogenase, domain 2"/>
    <property type="match status" value="1"/>
</dbReference>
<gene>
    <name evidence="7" type="ORF">A605_05410</name>
</gene>
<dbReference type="InterPro" id="IPR051402">
    <property type="entry name" value="KPR-Related"/>
</dbReference>
<dbReference type="SUPFAM" id="SSF48179">
    <property type="entry name" value="6-phosphogluconate dehydrogenase C-terminal domain-like"/>
    <property type="match status" value="1"/>
</dbReference>
<dbReference type="EMBL" id="CP003697">
    <property type="protein sequence ID" value="AGF72088.1"/>
    <property type="molecule type" value="Genomic_DNA"/>
</dbReference>
<comment type="similarity">
    <text evidence="1 4">Belongs to the ketopantoate reductase family.</text>
</comment>
<dbReference type="InterPro" id="IPR003710">
    <property type="entry name" value="ApbA"/>
</dbReference>
<dbReference type="eggNOG" id="COG1893">
    <property type="taxonomic scope" value="Bacteria"/>
</dbReference>
<keyword evidence="4" id="KW-0566">Pantothenate biosynthesis</keyword>
<feature type="domain" description="Ketopantoate reductase C-terminal" evidence="6">
    <location>
        <begin position="173"/>
        <end position="291"/>
    </location>
</feature>
<dbReference type="Pfam" id="PF08546">
    <property type="entry name" value="ApbA_C"/>
    <property type="match status" value="1"/>
</dbReference>
<dbReference type="Proteomes" id="UP000011723">
    <property type="component" value="Chromosome"/>
</dbReference>
<dbReference type="Pfam" id="PF02558">
    <property type="entry name" value="ApbA"/>
    <property type="match status" value="1"/>
</dbReference>
<evidence type="ECO:0000256" key="1">
    <source>
        <dbReference type="ARBA" id="ARBA00007870"/>
    </source>
</evidence>
<dbReference type="PANTHER" id="PTHR21708:SF26">
    <property type="entry name" value="2-DEHYDROPANTOATE 2-REDUCTASE"/>
    <property type="match status" value="1"/>
</dbReference>